<feature type="chain" id="PRO_5046325720" description="PepSY domain-containing protein" evidence="1">
    <location>
        <begin position="24"/>
        <end position="97"/>
    </location>
</feature>
<evidence type="ECO:0000313" key="3">
    <source>
        <dbReference type="Proteomes" id="UP000659172"/>
    </source>
</evidence>
<keyword evidence="1" id="KW-0732">Signal</keyword>
<gene>
    <name evidence="2" type="ORF">HV823_08190</name>
</gene>
<name>A0ABX2QE84_9HYPH</name>
<comment type="caution">
    <text evidence="2">The sequence shown here is derived from an EMBL/GenBank/DDBJ whole genome shotgun (WGS) entry which is preliminary data.</text>
</comment>
<sequence>MIASLLAVLVATPPVLVPAPAEAVTVNIQIGTNVSGGRSISCEEGRRRLRNRGFRDVRAIDCRGRFFVYRAWRGGSRFEIAINRHTGRVVDVRRLRR</sequence>
<organism evidence="2 3">
    <name type="scientific">Mycoplana rhizolycopersici</name>
    <dbReference type="NCBI Taxonomy" id="2746702"/>
    <lineage>
        <taxon>Bacteria</taxon>
        <taxon>Pseudomonadati</taxon>
        <taxon>Pseudomonadota</taxon>
        <taxon>Alphaproteobacteria</taxon>
        <taxon>Hyphomicrobiales</taxon>
        <taxon>Rhizobiaceae</taxon>
        <taxon>Mycoplana</taxon>
    </lineage>
</organism>
<keyword evidence="3" id="KW-1185">Reference proteome</keyword>
<proteinExistence type="predicted"/>
<feature type="signal peptide" evidence="1">
    <location>
        <begin position="1"/>
        <end position="23"/>
    </location>
</feature>
<accession>A0ABX2QE84</accession>
<dbReference type="Proteomes" id="UP000659172">
    <property type="component" value="Unassembled WGS sequence"/>
</dbReference>
<reference evidence="2 3" key="1">
    <citation type="submission" date="2020-06" db="EMBL/GenBank/DDBJ databases">
        <title>Rhizobium sp.nov. isolated from the tomato plant.</title>
        <authorList>
            <person name="Thin K.K."/>
            <person name="Zhang X."/>
            <person name="He S."/>
        </authorList>
    </citation>
    <scope>NUCLEOTIDE SEQUENCE [LARGE SCALE GENOMIC DNA]</scope>
    <source>
        <strain evidence="2 3">DBTS2</strain>
    </source>
</reference>
<evidence type="ECO:0000256" key="1">
    <source>
        <dbReference type="SAM" id="SignalP"/>
    </source>
</evidence>
<dbReference type="EMBL" id="JABXYK010000004">
    <property type="protein sequence ID" value="NVP55234.1"/>
    <property type="molecule type" value="Genomic_DNA"/>
</dbReference>
<evidence type="ECO:0008006" key="4">
    <source>
        <dbReference type="Google" id="ProtNLM"/>
    </source>
</evidence>
<evidence type="ECO:0000313" key="2">
    <source>
        <dbReference type="EMBL" id="NVP55234.1"/>
    </source>
</evidence>
<protein>
    <recommendedName>
        <fullName evidence="4">PepSY domain-containing protein</fullName>
    </recommendedName>
</protein>